<dbReference type="RefSeq" id="WP_146719772.1">
    <property type="nucleotide sequence ID" value="NZ_BSUI01000011.1"/>
</dbReference>
<comment type="caution">
    <text evidence="3">The sequence shown here is derived from an EMBL/GenBank/DDBJ whole genome shotgun (WGS) entry which is preliminary data.</text>
</comment>
<dbReference type="Proteomes" id="UP000536909">
    <property type="component" value="Unassembled WGS sequence"/>
</dbReference>
<keyword evidence="2" id="KW-0472">Membrane</keyword>
<evidence type="ECO:0000313" key="4">
    <source>
        <dbReference type="Proteomes" id="UP000536909"/>
    </source>
</evidence>
<name>A0ABR6MZ23_9DEIO</name>
<organism evidence="3 4">
    <name type="scientific">Deinococcus metallilatus</name>
    <dbReference type="NCBI Taxonomy" id="1211322"/>
    <lineage>
        <taxon>Bacteria</taxon>
        <taxon>Thermotogati</taxon>
        <taxon>Deinococcota</taxon>
        <taxon>Deinococci</taxon>
        <taxon>Deinococcales</taxon>
        <taxon>Deinococcaceae</taxon>
        <taxon>Deinococcus</taxon>
    </lineage>
</organism>
<evidence type="ECO:0000256" key="1">
    <source>
        <dbReference type="SAM" id="MobiDB-lite"/>
    </source>
</evidence>
<accession>A0ABR6MZ23</accession>
<proteinExistence type="predicted"/>
<sequence>MAGLALNVLGHAVDVLTPDGLMTANSDLLQQLASGFMRLLSLVPLGLYHLLLVLVGRDQQRAESQSLADLLASEVAGNAATASLLGHLHPADALSGTSPCLPRTTAHLDDPV</sequence>
<evidence type="ECO:0000313" key="3">
    <source>
        <dbReference type="EMBL" id="MBB5296919.1"/>
    </source>
</evidence>
<gene>
    <name evidence="3" type="ORF">HNQ10_003779</name>
</gene>
<protein>
    <submittedName>
        <fullName evidence="3">Uncharacterized protein</fullName>
    </submittedName>
</protein>
<keyword evidence="4" id="KW-1185">Reference proteome</keyword>
<reference evidence="3 4" key="1">
    <citation type="submission" date="2020-08" db="EMBL/GenBank/DDBJ databases">
        <title>Genomic Encyclopedia of Type Strains, Phase IV (KMG-IV): sequencing the most valuable type-strain genomes for metagenomic binning, comparative biology and taxonomic classification.</title>
        <authorList>
            <person name="Goeker M."/>
        </authorList>
    </citation>
    <scope>NUCLEOTIDE SEQUENCE [LARGE SCALE GENOMIC DNA]</scope>
    <source>
        <strain evidence="3 4">DSM 105434</strain>
    </source>
</reference>
<dbReference type="EMBL" id="JACHFV010000015">
    <property type="protein sequence ID" value="MBB5296919.1"/>
    <property type="molecule type" value="Genomic_DNA"/>
</dbReference>
<keyword evidence="2" id="KW-0812">Transmembrane</keyword>
<feature type="region of interest" description="Disordered" evidence="1">
    <location>
        <begin position="93"/>
        <end position="112"/>
    </location>
</feature>
<feature type="transmembrane region" description="Helical" evidence="2">
    <location>
        <begin position="36"/>
        <end position="55"/>
    </location>
</feature>
<keyword evidence="2" id="KW-1133">Transmembrane helix</keyword>
<evidence type="ECO:0000256" key="2">
    <source>
        <dbReference type="SAM" id="Phobius"/>
    </source>
</evidence>